<organism evidence="2 3">
    <name type="scientific">Oceanicola granulosus (strain ATCC BAA-861 / DSM 15982 / KCTC 12143 / HTCC2516)</name>
    <dbReference type="NCBI Taxonomy" id="314256"/>
    <lineage>
        <taxon>Bacteria</taxon>
        <taxon>Pseudomonadati</taxon>
        <taxon>Pseudomonadota</taxon>
        <taxon>Alphaproteobacteria</taxon>
        <taxon>Rhodobacterales</taxon>
        <taxon>Roseobacteraceae</taxon>
        <taxon>Oceanicola</taxon>
    </lineage>
</organism>
<proteinExistence type="predicted"/>
<keyword evidence="1" id="KW-0812">Transmembrane</keyword>
<feature type="transmembrane region" description="Helical" evidence="1">
    <location>
        <begin position="7"/>
        <end position="30"/>
    </location>
</feature>
<keyword evidence="1" id="KW-1133">Transmembrane helix</keyword>
<dbReference type="RefSeq" id="WP_007255413.1">
    <property type="nucleotide sequence ID" value="NZ_CH724107.1"/>
</dbReference>
<gene>
    <name evidence="2" type="ORF">OG2516_09458</name>
</gene>
<accession>Q2CDN5</accession>
<feature type="transmembrane region" description="Helical" evidence="1">
    <location>
        <begin position="197"/>
        <end position="220"/>
    </location>
</feature>
<evidence type="ECO:0000313" key="3">
    <source>
        <dbReference type="Proteomes" id="UP000003635"/>
    </source>
</evidence>
<feature type="transmembrane region" description="Helical" evidence="1">
    <location>
        <begin position="308"/>
        <end position="329"/>
    </location>
</feature>
<reference evidence="2 3" key="1">
    <citation type="journal article" date="2010" name="J. Bacteriol.">
        <title>Genome sequences of Oceanicola granulosus HTCC2516(T) and Oceanicola batsensis HTCC2597(TDelta).</title>
        <authorList>
            <person name="Thrash J.C."/>
            <person name="Cho J.C."/>
            <person name="Vergin K.L."/>
            <person name="Giovannoni S.J."/>
        </authorList>
    </citation>
    <scope>NUCLEOTIDE SEQUENCE [LARGE SCALE GENOMIC DNA]</scope>
    <source>
        <strain evidence="3">ATCC BAA-861 / DSM 15982 / KCTC 12143 / HTCC2516</strain>
    </source>
</reference>
<dbReference type="AlphaFoldDB" id="Q2CDN5"/>
<dbReference type="EMBL" id="AAOT01000022">
    <property type="protein sequence ID" value="EAR50815.1"/>
    <property type="molecule type" value="Genomic_DNA"/>
</dbReference>
<evidence type="ECO:0000313" key="2">
    <source>
        <dbReference type="EMBL" id="EAR50815.1"/>
    </source>
</evidence>
<dbReference type="eggNOG" id="ENOG50336X8">
    <property type="taxonomic scope" value="Bacteria"/>
</dbReference>
<dbReference type="HOGENOM" id="CLU_801293_0_0_5"/>
<keyword evidence="3" id="KW-1185">Reference proteome</keyword>
<comment type="caution">
    <text evidence="2">The sequence shown here is derived from an EMBL/GenBank/DDBJ whole genome shotgun (WGS) entry which is preliminary data.</text>
</comment>
<dbReference type="OrthoDB" id="7874590at2"/>
<protein>
    <submittedName>
        <fullName evidence="2">Uncharacterized protein</fullName>
    </submittedName>
</protein>
<keyword evidence="1" id="KW-0472">Membrane</keyword>
<dbReference type="Proteomes" id="UP000003635">
    <property type="component" value="Unassembled WGS sequence"/>
</dbReference>
<sequence length="346" mass="35469">MGSKVSVVLRIAPWLVGVVALGVVAVGAWLQAEANDARAEMAELYLAGPPAAVPVSAFHPSNDLGPLSEVVLTAQLDVAGARLLEPDDEAGAPALMVPLYGEEATLSDLNAPFGIALFTGPGFSAERFTAERFEALARARGPIGPVVTLNGRYGAVGAWAETLAGAEVPAAMLRRVVYPFVEGRRAAYLPASGESTIFGLCARIAGGLGFLALALAALAAQSGARAQAAARPPLAEAEVPVPEAQVRRSPVRGALIAFFALVVAAGAGMHLLPMLTPGIAAWDIRALDTVRAGLGTLATWGETRLTEALAGDLAALAVLGCAALSVLLVTMRLAGLRRRDDDEATS</sequence>
<feature type="transmembrane region" description="Helical" evidence="1">
    <location>
        <begin position="254"/>
        <end position="272"/>
    </location>
</feature>
<evidence type="ECO:0000256" key="1">
    <source>
        <dbReference type="SAM" id="Phobius"/>
    </source>
</evidence>
<name>Q2CDN5_OCEGH</name>